<organism evidence="1 2">
    <name type="scientific">Brassica cretica</name>
    <name type="common">Mustard</name>
    <dbReference type="NCBI Taxonomy" id="69181"/>
    <lineage>
        <taxon>Eukaryota</taxon>
        <taxon>Viridiplantae</taxon>
        <taxon>Streptophyta</taxon>
        <taxon>Embryophyta</taxon>
        <taxon>Tracheophyta</taxon>
        <taxon>Spermatophyta</taxon>
        <taxon>Magnoliopsida</taxon>
        <taxon>eudicotyledons</taxon>
        <taxon>Gunneridae</taxon>
        <taxon>Pentapetalae</taxon>
        <taxon>rosids</taxon>
        <taxon>malvids</taxon>
        <taxon>Brassicales</taxon>
        <taxon>Brassicaceae</taxon>
        <taxon>Brassiceae</taxon>
        <taxon>Brassica</taxon>
    </lineage>
</organism>
<dbReference type="PANTHER" id="PTHR33223">
    <property type="entry name" value="CCHC-TYPE DOMAIN-CONTAINING PROTEIN"/>
    <property type="match status" value="1"/>
</dbReference>
<reference evidence="1 2" key="1">
    <citation type="journal article" date="2020" name="BMC Genomics">
        <title>Intraspecific diversification of the crop wild relative Brassica cretica Lam. using demographic model selection.</title>
        <authorList>
            <person name="Kioukis A."/>
            <person name="Michalopoulou V.A."/>
            <person name="Briers L."/>
            <person name="Pirintsos S."/>
            <person name="Studholme D.J."/>
            <person name="Pavlidis P."/>
            <person name="Sarris P.F."/>
        </authorList>
    </citation>
    <scope>NUCLEOTIDE SEQUENCE [LARGE SCALE GENOMIC DNA]</scope>
    <source>
        <strain evidence="2">cv. PFS-1207/04</strain>
    </source>
</reference>
<gene>
    <name evidence="1" type="ORF">DY000_02052216</name>
</gene>
<evidence type="ECO:0008006" key="3">
    <source>
        <dbReference type="Google" id="ProtNLM"/>
    </source>
</evidence>
<evidence type="ECO:0000313" key="2">
    <source>
        <dbReference type="Proteomes" id="UP000266723"/>
    </source>
</evidence>
<proteinExistence type="predicted"/>
<accession>A0ABQ7A7G1</accession>
<dbReference type="PANTHER" id="PTHR33223:SF9">
    <property type="entry name" value="RETROTRANSPOSON GAG DOMAIN-CONTAINING PROTEIN"/>
    <property type="match status" value="1"/>
</dbReference>
<keyword evidence="2" id="KW-1185">Reference proteome</keyword>
<name>A0ABQ7A7G1_BRACR</name>
<protein>
    <recommendedName>
        <fullName evidence="3">Retrotransposon gag domain-containing protein</fullName>
    </recommendedName>
</protein>
<comment type="caution">
    <text evidence="1">The sequence shown here is derived from an EMBL/GenBank/DDBJ whole genome shotgun (WGS) entry which is preliminary data.</text>
</comment>
<evidence type="ECO:0000313" key="1">
    <source>
        <dbReference type="EMBL" id="KAF3493593.1"/>
    </source>
</evidence>
<sequence>MPRKFSFPSIKAYEGTSDPDDHVAQYRQRMLVVALPKESREATMCKGFSSTLTGPAMQWYINLPSRSIASFAILSDKFVEQFASSRLNYSIFGNMEGSPFRKFSFSRRKGAVPGTRPGILRSGEPGCLLAVTRRPVSFLGCGGILYLSIFSQQFVPYCLISSSNSGNNLCTQVIRSCSFSAGFLRQDISPVILLSRVPLRPEPHSEPGGGPIPLYQIGVWRFFFLNRYFLSKMGELWASDGVLEMVGPGALVTFSFALLLVLRIPVSSSEPCEGSDCDLMAPLPLSCVYAAPHWWVLPRRLVRTSWRNGGVGEIAVYEAFFDSGLRGVIPALIVGLCNLFEISPSQLNPPASRILIAIQNLGDLEYLSLGINEVAWEPGDFSLDPEIFDWNPEAMWNSEEPGGSSLDLEVFDWNSEAIGELGGSCSDGPRCALSCTGILGSFDSILRLAHTHSCFKSHTHVDFVDVPLWPCHFWDGLARIGGLWRPDPARMPL</sequence>
<dbReference type="Proteomes" id="UP000266723">
    <property type="component" value="Unassembled WGS sequence"/>
</dbReference>
<dbReference type="EMBL" id="QGKV02002055">
    <property type="protein sequence ID" value="KAF3493593.1"/>
    <property type="molecule type" value="Genomic_DNA"/>
</dbReference>